<sequence length="387" mass="43670">MTNNQMMPRWRLILGEASQKTFTSYDEEMVQLTDEQRLMDEALAAIYDDTEGGSTSIGSSLKLVKWLGDVRTFFPQDVVSIIQSDAIERKGLTQLLFEPETLQHVKPSIEMVATLLTLKGKIPERTKDTARELVKAVVEEVQKRLEQDIRQAVKGALNRQKHSPLPSGLQSIDWESTIRRNLKHYNEDYQMIIPERFYFFERARQSNHWTVIVDIDQSASMGESIIYGSIVSSIFASISALKTHVVAFDTEVVDLTEQCEQDPVDMLFGIQLGGGTDINKSIRYCESFITDPAKTLFILISDLEEGGNRAGMIRRLRDMHEAGVKVISLLALSDEGVPYYDQSNANQLAKIGIPCFGCTPSLLPDLLEDVLKGNDLGEWTKQTYHKE</sequence>
<dbReference type="Proteomes" id="UP000809829">
    <property type="component" value="Unassembled WGS sequence"/>
</dbReference>
<dbReference type="InterPro" id="IPR036465">
    <property type="entry name" value="vWFA_dom_sf"/>
</dbReference>
<dbReference type="InterPro" id="IPR050458">
    <property type="entry name" value="LolB"/>
</dbReference>
<keyword evidence="2" id="KW-1185">Reference proteome</keyword>
<evidence type="ECO:0008006" key="3">
    <source>
        <dbReference type="Google" id="ProtNLM"/>
    </source>
</evidence>
<dbReference type="RefSeq" id="WP_205187560.1">
    <property type="nucleotide sequence ID" value="NZ_JAFBFC010000004.1"/>
</dbReference>
<protein>
    <recommendedName>
        <fullName evidence="3">VWFA domain-containing protein</fullName>
    </recommendedName>
</protein>
<evidence type="ECO:0000313" key="1">
    <source>
        <dbReference type="EMBL" id="MBM7703594.1"/>
    </source>
</evidence>
<dbReference type="EMBL" id="JAFBFC010000004">
    <property type="protein sequence ID" value="MBM7703594.1"/>
    <property type="molecule type" value="Genomic_DNA"/>
</dbReference>
<comment type="caution">
    <text evidence="1">The sequence shown here is derived from an EMBL/GenBank/DDBJ whole genome shotgun (WGS) entry which is preliminary data.</text>
</comment>
<reference evidence="1 2" key="1">
    <citation type="submission" date="2021-01" db="EMBL/GenBank/DDBJ databases">
        <title>Genomic Encyclopedia of Type Strains, Phase IV (KMG-IV): sequencing the most valuable type-strain genomes for metagenomic binning, comparative biology and taxonomic classification.</title>
        <authorList>
            <person name="Goeker M."/>
        </authorList>
    </citation>
    <scope>NUCLEOTIDE SEQUENCE [LARGE SCALE GENOMIC DNA]</scope>
    <source>
        <strain evidence="1 2">DSM 104297</strain>
    </source>
</reference>
<organism evidence="1 2">
    <name type="scientific">Priestia iocasae</name>
    <dbReference type="NCBI Taxonomy" id="2291674"/>
    <lineage>
        <taxon>Bacteria</taxon>
        <taxon>Bacillati</taxon>
        <taxon>Bacillota</taxon>
        <taxon>Bacilli</taxon>
        <taxon>Bacillales</taxon>
        <taxon>Bacillaceae</taxon>
        <taxon>Priestia</taxon>
    </lineage>
</organism>
<accession>A0ABS2QYQ0</accession>
<dbReference type="SUPFAM" id="SSF53300">
    <property type="entry name" value="vWA-like"/>
    <property type="match status" value="1"/>
</dbReference>
<dbReference type="PANTHER" id="PTHR30634:SF16">
    <property type="entry name" value="OUTER-MEMBRANE LIPOPROTEIN LOLB"/>
    <property type="match status" value="1"/>
</dbReference>
<evidence type="ECO:0000313" key="2">
    <source>
        <dbReference type="Proteomes" id="UP000809829"/>
    </source>
</evidence>
<dbReference type="InterPro" id="IPR008912">
    <property type="entry name" value="Uncharacterised_CoxE"/>
</dbReference>
<name>A0ABS2QYQ0_9BACI</name>
<dbReference type="PANTHER" id="PTHR30634">
    <property type="entry name" value="OUTER MEMBRANE LOLAB LIPOPROTEIN INSERTION APPARATUS"/>
    <property type="match status" value="1"/>
</dbReference>
<proteinExistence type="predicted"/>
<dbReference type="Pfam" id="PF05762">
    <property type="entry name" value="VWA_CoxE"/>
    <property type="match status" value="1"/>
</dbReference>
<gene>
    <name evidence="1" type="ORF">JOC83_002443</name>
</gene>